<dbReference type="Gene3D" id="1.10.10.10">
    <property type="entry name" value="Winged helix-like DNA-binding domain superfamily/Winged helix DNA-binding domain"/>
    <property type="match status" value="1"/>
</dbReference>
<evidence type="ECO:0000256" key="2">
    <source>
        <dbReference type="ARBA" id="ARBA00008316"/>
    </source>
</evidence>
<dbReference type="PANTHER" id="PTHR34471">
    <property type="entry name" value="ARGININE REPRESSOR"/>
    <property type="match status" value="1"/>
</dbReference>
<dbReference type="GO" id="GO:0051259">
    <property type="term" value="P:protein complex oligomerization"/>
    <property type="evidence" value="ECO:0007669"/>
    <property type="project" value="InterPro"/>
</dbReference>
<dbReference type="InterPro" id="IPR036388">
    <property type="entry name" value="WH-like_DNA-bd_sf"/>
</dbReference>
<dbReference type="GO" id="GO:1900079">
    <property type="term" value="P:regulation of arginine biosynthetic process"/>
    <property type="evidence" value="ECO:0007669"/>
    <property type="project" value="UniProtKB-UniRule"/>
</dbReference>
<evidence type="ECO:0000256" key="5">
    <source>
        <dbReference type="ARBA" id="ARBA00023125"/>
    </source>
</evidence>
<dbReference type="Pfam" id="PF01316">
    <property type="entry name" value="Arg_repressor"/>
    <property type="match status" value="1"/>
</dbReference>
<dbReference type="PANTHER" id="PTHR34471:SF1">
    <property type="entry name" value="ARGININE REPRESSOR"/>
    <property type="match status" value="1"/>
</dbReference>
<dbReference type="OrthoDB" id="9807089at2"/>
<dbReference type="EMBL" id="AYYX01000001">
    <property type="protein sequence ID" value="KRM89755.1"/>
    <property type="molecule type" value="Genomic_DNA"/>
</dbReference>
<dbReference type="PATRIC" id="fig|1133569.4.peg.51"/>
<dbReference type="InterPro" id="IPR036390">
    <property type="entry name" value="WH_DNA-bd_sf"/>
</dbReference>
<dbReference type="InterPro" id="IPR036251">
    <property type="entry name" value="Arg_repress_C_sf"/>
</dbReference>
<comment type="subcellular location">
    <subcellularLocation>
        <location evidence="1 7">Cytoplasm</location>
    </subcellularLocation>
</comment>
<evidence type="ECO:0000256" key="6">
    <source>
        <dbReference type="ARBA" id="ARBA00023163"/>
    </source>
</evidence>
<comment type="caution">
    <text evidence="10">The sequence shown here is derived from an EMBL/GenBank/DDBJ whole genome shotgun (WGS) entry which is preliminary data.</text>
</comment>
<dbReference type="GO" id="GO:0006526">
    <property type="term" value="P:L-arginine biosynthetic process"/>
    <property type="evidence" value="ECO:0007669"/>
    <property type="project" value="UniProtKB-UniPathway"/>
</dbReference>
<name>A0A0R2CMS3_9LACO</name>
<keyword evidence="6 7" id="KW-0804">Transcription</keyword>
<accession>A0A0R2CMS3</accession>
<proteinExistence type="inferred from homology"/>
<comment type="similarity">
    <text evidence="2 7">Belongs to the ArgR family.</text>
</comment>
<protein>
    <recommendedName>
        <fullName evidence="7">Arginine repressor</fullName>
    </recommendedName>
</protein>
<dbReference type="UniPathway" id="UPA00068"/>
<sequence length="153" mass="17340">MKKEIRQAAIEQLISQEEIANQEELMAALEKQGIKATQATISRDIRELRIVKEQATNGKLHYVIFREDPISEKQQLYANISEMVTEITQVQFLNVVKTLPHNANVLSAILDDLELPQVVGTLAGYDTIVILSQTIEQATKINQIFKEHLQSQD</sequence>
<dbReference type="Pfam" id="PF02863">
    <property type="entry name" value="Arg_repressor_C"/>
    <property type="match status" value="1"/>
</dbReference>
<evidence type="ECO:0000313" key="11">
    <source>
        <dbReference type="Proteomes" id="UP000051576"/>
    </source>
</evidence>
<keyword evidence="5 7" id="KW-0238">DNA-binding</keyword>
<evidence type="ECO:0000256" key="4">
    <source>
        <dbReference type="ARBA" id="ARBA00023015"/>
    </source>
</evidence>
<organism evidence="10 11">
    <name type="scientific">Liquorilactobacillus vini DSM 20605</name>
    <dbReference type="NCBI Taxonomy" id="1133569"/>
    <lineage>
        <taxon>Bacteria</taxon>
        <taxon>Bacillati</taxon>
        <taxon>Bacillota</taxon>
        <taxon>Bacilli</taxon>
        <taxon>Lactobacillales</taxon>
        <taxon>Lactobacillaceae</taxon>
        <taxon>Liquorilactobacillus</taxon>
    </lineage>
</organism>
<dbReference type="HAMAP" id="MF_00173">
    <property type="entry name" value="Arg_repressor"/>
    <property type="match status" value="1"/>
</dbReference>
<evidence type="ECO:0000313" key="10">
    <source>
        <dbReference type="EMBL" id="KRM89755.1"/>
    </source>
</evidence>
<feature type="domain" description="Arginine repressor C-terminal" evidence="9">
    <location>
        <begin position="81"/>
        <end position="146"/>
    </location>
</feature>
<feature type="domain" description="Arginine repressor DNA-binding" evidence="8">
    <location>
        <begin position="1"/>
        <end position="69"/>
    </location>
</feature>
<dbReference type="AlphaFoldDB" id="A0A0R2CMS3"/>
<dbReference type="InterPro" id="IPR020900">
    <property type="entry name" value="Arg_repress_DNA-bd"/>
</dbReference>
<dbReference type="InterPro" id="IPR020899">
    <property type="entry name" value="Arg_repress_C"/>
</dbReference>
<keyword evidence="7" id="KW-0028">Amino-acid biosynthesis</keyword>
<dbReference type="SUPFAM" id="SSF46785">
    <property type="entry name" value="Winged helix' DNA-binding domain"/>
    <property type="match status" value="1"/>
</dbReference>
<keyword evidence="7" id="KW-0678">Repressor</keyword>
<dbReference type="SUPFAM" id="SSF55252">
    <property type="entry name" value="C-terminal domain of arginine repressor"/>
    <property type="match status" value="1"/>
</dbReference>
<dbReference type="RefSeq" id="WP_010580109.1">
    <property type="nucleotide sequence ID" value="NZ_AHYZ01000060.1"/>
</dbReference>
<comment type="pathway">
    <text evidence="7">Amino-acid biosynthesis; L-arginine biosynthesis [regulation].</text>
</comment>
<keyword evidence="11" id="KW-1185">Reference proteome</keyword>
<keyword evidence="3 7" id="KW-0963">Cytoplasm</keyword>
<keyword evidence="4 7" id="KW-0805">Transcription regulation</keyword>
<dbReference type="GO" id="GO:0034618">
    <property type="term" value="F:arginine binding"/>
    <property type="evidence" value="ECO:0007669"/>
    <property type="project" value="InterPro"/>
</dbReference>
<dbReference type="Proteomes" id="UP000051576">
    <property type="component" value="Unassembled WGS sequence"/>
</dbReference>
<dbReference type="InterPro" id="IPR001669">
    <property type="entry name" value="Arg_repress"/>
</dbReference>
<evidence type="ECO:0000256" key="3">
    <source>
        <dbReference type="ARBA" id="ARBA00022490"/>
    </source>
</evidence>
<evidence type="ECO:0000256" key="7">
    <source>
        <dbReference type="HAMAP-Rule" id="MF_00173"/>
    </source>
</evidence>
<evidence type="ECO:0000259" key="8">
    <source>
        <dbReference type="Pfam" id="PF01316"/>
    </source>
</evidence>
<dbReference type="PRINTS" id="PR01467">
    <property type="entry name" value="ARGREPRESSOR"/>
</dbReference>
<evidence type="ECO:0000259" key="9">
    <source>
        <dbReference type="Pfam" id="PF02863"/>
    </source>
</evidence>
<dbReference type="GO" id="GO:0003677">
    <property type="term" value="F:DNA binding"/>
    <property type="evidence" value="ECO:0007669"/>
    <property type="project" value="UniProtKB-KW"/>
</dbReference>
<dbReference type="eggNOG" id="COG1438">
    <property type="taxonomic scope" value="Bacteria"/>
</dbReference>
<reference evidence="10 11" key="1">
    <citation type="journal article" date="2015" name="Genome Announc.">
        <title>Expanding the biotechnology potential of lactobacilli through comparative genomics of 213 strains and associated genera.</title>
        <authorList>
            <person name="Sun Z."/>
            <person name="Harris H.M."/>
            <person name="McCann A."/>
            <person name="Guo C."/>
            <person name="Argimon S."/>
            <person name="Zhang W."/>
            <person name="Yang X."/>
            <person name="Jeffery I.B."/>
            <person name="Cooney J.C."/>
            <person name="Kagawa T.F."/>
            <person name="Liu W."/>
            <person name="Song Y."/>
            <person name="Salvetti E."/>
            <person name="Wrobel A."/>
            <person name="Rasinkangas P."/>
            <person name="Parkhill J."/>
            <person name="Rea M.C."/>
            <person name="O'Sullivan O."/>
            <person name="Ritari J."/>
            <person name="Douillard F.P."/>
            <person name="Paul Ross R."/>
            <person name="Yang R."/>
            <person name="Briner A.E."/>
            <person name="Felis G.E."/>
            <person name="de Vos W.M."/>
            <person name="Barrangou R."/>
            <person name="Klaenhammer T.R."/>
            <person name="Caufield P.W."/>
            <person name="Cui Y."/>
            <person name="Zhang H."/>
            <person name="O'Toole P.W."/>
        </authorList>
    </citation>
    <scope>NUCLEOTIDE SEQUENCE [LARGE SCALE GENOMIC DNA]</scope>
    <source>
        <strain evidence="10 11">DSM 20605</strain>
    </source>
</reference>
<gene>
    <name evidence="7" type="primary">argR</name>
    <name evidence="10" type="ORF">FD21_GL000050</name>
</gene>
<evidence type="ECO:0000256" key="1">
    <source>
        <dbReference type="ARBA" id="ARBA00004496"/>
    </source>
</evidence>
<dbReference type="GO" id="GO:0005737">
    <property type="term" value="C:cytoplasm"/>
    <property type="evidence" value="ECO:0007669"/>
    <property type="project" value="UniProtKB-SubCell"/>
</dbReference>
<comment type="function">
    <text evidence="7">Regulates arginine biosynthesis genes.</text>
</comment>
<dbReference type="GO" id="GO:0003700">
    <property type="term" value="F:DNA-binding transcription factor activity"/>
    <property type="evidence" value="ECO:0007669"/>
    <property type="project" value="UniProtKB-UniRule"/>
</dbReference>
<keyword evidence="7" id="KW-0055">Arginine biosynthesis</keyword>
<dbReference type="STRING" id="1133569.FD21_GL000050"/>
<dbReference type="Gene3D" id="3.30.1360.40">
    <property type="match status" value="1"/>
</dbReference>